<gene>
    <name evidence="6" type="ORF">POJ06DRAFT_261993</name>
</gene>
<evidence type="ECO:0000313" key="7">
    <source>
        <dbReference type="Proteomes" id="UP001217417"/>
    </source>
</evidence>
<dbReference type="AlphaFoldDB" id="A0AAD7QMC5"/>
<dbReference type="PANTHER" id="PTHR42973:SF53">
    <property type="entry name" value="FAD-BINDING PCMH-TYPE DOMAIN-CONTAINING PROTEIN-RELATED"/>
    <property type="match status" value="1"/>
</dbReference>
<dbReference type="GeneID" id="80883858"/>
<comment type="similarity">
    <text evidence="1">Belongs to the oxygen-dependent FAD-linked oxidoreductase family.</text>
</comment>
<dbReference type="Proteomes" id="UP001217417">
    <property type="component" value="Unassembled WGS sequence"/>
</dbReference>
<evidence type="ECO:0000259" key="5">
    <source>
        <dbReference type="PROSITE" id="PS51387"/>
    </source>
</evidence>
<evidence type="ECO:0000256" key="2">
    <source>
        <dbReference type="ARBA" id="ARBA00022630"/>
    </source>
</evidence>
<protein>
    <recommendedName>
        <fullName evidence="5">FAD-binding PCMH-type domain-containing protein</fullName>
    </recommendedName>
</protein>
<dbReference type="Pfam" id="PF01565">
    <property type="entry name" value="FAD_binding_4"/>
    <property type="match status" value="1"/>
</dbReference>
<dbReference type="PROSITE" id="PS51387">
    <property type="entry name" value="FAD_PCMH"/>
    <property type="match status" value="1"/>
</dbReference>
<dbReference type="EMBL" id="JARPMG010000011">
    <property type="protein sequence ID" value="KAJ8097650.1"/>
    <property type="molecule type" value="Genomic_DNA"/>
</dbReference>
<keyword evidence="4" id="KW-0560">Oxidoreductase</keyword>
<keyword evidence="2" id="KW-0285">Flavoprotein</keyword>
<dbReference type="InterPro" id="IPR050416">
    <property type="entry name" value="FAD-linked_Oxidoreductase"/>
</dbReference>
<evidence type="ECO:0000256" key="3">
    <source>
        <dbReference type="ARBA" id="ARBA00022827"/>
    </source>
</evidence>
<dbReference type="InterPro" id="IPR036318">
    <property type="entry name" value="FAD-bd_PCMH-like_sf"/>
</dbReference>
<keyword evidence="3" id="KW-0274">FAD</keyword>
<evidence type="ECO:0000256" key="4">
    <source>
        <dbReference type="ARBA" id="ARBA00023002"/>
    </source>
</evidence>
<organism evidence="6 7">
    <name type="scientific">Lipomyces tetrasporus</name>
    <dbReference type="NCBI Taxonomy" id="54092"/>
    <lineage>
        <taxon>Eukaryota</taxon>
        <taxon>Fungi</taxon>
        <taxon>Dikarya</taxon>
        <taxon>Ascomycota</taxon>
        <taxon>Saccharomycotina</taxon>
        <taxon>Lipomycetes</taxon>
        <taxon>Lipomycetales</taxon>
        <taxon>Lipomycetaceae</taxon>
        <taxon>Lipomyces</taxon>
    </lineage>
</organism>
<dbReference type="InterPro" id="IPR016166">
    <property type="entry name" value="FAD-bd_PCMH"/>
</dbReference>
<evidence type="ECO:0000313" key="6">
    <source>
        <dbReference type="EMBL" id="KAJ8097650.1"/>
    </source>
</evidence>
<dbReference type="InterPro" id="IPR006094">
    <property type="entry name" value="Oxid_FAD_bind_N"/>
</dbReference>
<accession>A0AAD7QMC5</accession>
<dbReference type="GO" id="GO:0071949">
    <property type="term" value="F:FAD binding"/>
    <property type="evidence" value="ECO:0007669"/>
    <property type="project" value="InterPro"/>
</dbReference>
<comment type="caution">
    <text evidence="6">The sequence shown here is derived from an EMBL/GenBank/DDBJ whole genome shotgun (WGS) entry which is preliminary data.</text>
</comment>
<feature type="domain" description="FAD-binding PCMH-type" evidence="5">
    <location>
        <begin position="52"/>
        <end position="166"/>
    </location>
</feature>
<keyword evidence="7" id="KW-1185">Reference proteome</keyword>
<dbReference type="GO" id="GO:0016491">
    <property type="term" value="F:oxidoreductase activity"/>
    <property type="evidence" value="ECO:0007669"/>
    <property type="project" value="UniProtKB-KW"/>
</dbReference>
<name>A0AAD7QMC5_9ASCO</name>
<dbReference type="RefSeq" id="XP_056041100.1">
    <property type="nucleotide sequence ID" value="XM_056188692.1"/>
</dbReference>
<proteinExistence type="inferred from homology"/>
<dbReference type="SUPFAM" id="SSF56176">
    <property type="entry name" value="FAD-binding/transporter-associated domain-like"/>
    <property type="match status" value="1"/>
</dbReference>
<reference evidence="6" key="1">
    <citation type="submission" date="2023-03" db="EMBL/GenBank/DDBJ databases">
        <title>Near-Complete genome sequence of Lipomyces tetrasporous NRRL Y-64009, an oleaginous yeast capable of growing on lignocellulosic hydrolysates.</title>
        <authorList>
            <consortium name="Lawrence Berkeley National Laboratory"/>
            <person name="Jagtap S.S."/>
            <person name="Liu J.-J."/>
            <person name="Walukiewicz H.E."/>
            <person name="Pangilinan J."/>
            <person name="Lipzen A."/>
            <person name="Ahrendt S."/>
            <person name="Koriabine M."/>
            <person name="Cobaugh K."/>
            <person name="Salamov A."/>
            <person name="Yoshinaga Y."/>
            <person name="Ng V."/>
            <person name="Daum C."/>
            <person name="Grigoriev I.V."/>
            <person name="Slininger P.J."/>
            <person name="Dien B.S."/>
            <person name="Jin Y.-S."/>
            <person name="Rao C.V."/>
        </authorList>
    </citation>
    <scope>NUCLEOTIDE SEQUENCE</scope>
    <source>
        <strain evidence="6">NRRL Y-64009</strain>
    </source>
</reference>
<dbReference type="PANTHER" id="PTHR42973">
    <property type="entry name" value="BINDING OXIDOREDUCTASE, PUTATIVE (AFU_ORTHOLOGUE AFUA_1G17690)-RELATED"/>
    <property type="match status" value="1"/>
</dbReference>
<sequence>MFKPIVLKKPEVIFATAVATGDKPRNGLQAQVLLPVDTGYTDGQDSYWSNGAKIKPAFIVRPRSAEEVSAAVKALVAAGEKFAIRSGGHTQWAGSNNMEGGVTIDLSLLNWTRFDEASELVDLGPGGPCVNICRAWACCCRWPGWQCPCGRQRSNQLHQLHIFCLC</sequence>
<dbReference type="Gene3D" id="3.30.465.10">
    <property type="match status" value="1"/>
</dbReference>
<dbReference type="InterPro" id="IPR016169">
    <property type="entry name" value="FAD-bd_PCMH_sub2"/>
</dbReference>
<evidence type="ECO:0000256" key="1">
    <source>
        <dbReference type="ARBA" id="ARBA00005466"/>
    </source>
</evidence>